<dbReference type="InterPro" id="IPR018616">
    <property type="entry name" value="GUCD1"/>
</dbReference>
<proteinExistence type="predicted"/>
<sequence length="308" mass="33650">MEIAVAGRATRVRPPRPAPETNGLSSSSQSVSHSGSSGWVAASLIESNVWSTPPTPLMDLSTPVPRTRSIQVPHVRQLCNWDCGLACVLMVLKFLGIQGCDLKYLSQLCQTTSIWTVDLAHLLRHFKVDVAFLTVTIGANPSFAVETFYQGNMEEDGERVNMLFAKAPQVGIRVQWRSITGEELSLMILSGGFLAIALVDKRKLSHPWLDELCLADCCGLNTGYTGHYVVICGYDMDADEFEIRDPASGSTSERISLDALDEARKAFGTDEDILLCVFSPMQISLNKPERDSHAAAGKLSVNCSEKIL</sequence>
<evidence type="ECO:0000313" key="3">
    <source>
        <dbReference type="Proteomes" id="UP000006727"/>
    </source>
</evidence>
<keyword evidence="3" id="KW-1185">Reference proteome</keyword>
<evidence type="ECO:0000313" key="2">
    <source>
        <dbReference type="EnsemblPlants" id="Pp3c19_5660V3.5"/>
    </source>
</evidence>
<accession>A0A7I4FA67</accession>
<reference evidence="2 3" key="2">
    <citation type="journal article" date="2018" name="Plant J.">
        <title>The Physcomitrella patens chromosome-scale assembly reveals moss genome structure and evolution.</title>
        <authorList>
            <person name="Lang D."/>
            <person name="Ullrich K.K."/>
            <person name="Murat F."/>
            <person name="Fuchs J."/>
            <person name="Jenkins J."/>
            <person name="Haas F.B."/>
            <person name="Piednoel M."/>
            <person name="Gundlach H."/>
            <person name="Van Bel M."/>
            <person name="Meyberg R."/>
            <person name="Vives C."/>
            <person name="Morata J."/>
            <person name="Symeonidi A."/>
            <person name="Hiss M."/>
            <person name="Muchero W."/>
            <person name="Kamisugi Y."/>
            <person name="Saleh O."/>
            <person name="Blanc G."/>
            <person name="Decker E.L."/>
            <person name="van Gessel N."/>
            <person name="Grimwood J."/>
            <person name="Hayes R.D."/>
            <person name="Graham S.W."/>
            <person name="Gunter L.E."/>
            <person name="McDaniel S.F."/>
            <person name="Hoernstein S.N.W."/>
            <person name="Larsson A."/>
            <person name="Li F.W."/>
            <person name="Perroud P.F."/>
            <person name="Phillips J."/>
            <person name="Ranjan P."/>
            <person name="Rokshar D.S."/>
            <person name="Rothfels C.J."/>
            <person name="Schneider L."/>
            <person name="Shu S."/>
            <person name="Stevenson D.W."/>
            <person name="Thummler F."/>
            <person name="Tillich M."/>
            <person name="Villarreal Aguilar J.C."/>
            <person name="Widiez T."/>
            <person name="Wong G.K."/>
            <person name="Wymore A."/>
            <person name="Zhang Y."/>
            <person name="Zimmer A.D."/>
            <person name="Quatrano R.S."/>
            <person name="Mayer K.F.X."/>
            <person name="Goodstein D."/>
            <person name="Casacuberta J.M."/>
            <person name="Vandepoele K."/>
            <person name="Reski R."/>
            <person name="Cuming A.C."/>
            <person name="Tuskan G.A."/>
            <person name="Maumus F."/>
            <person name="Salse J."/>
            <person name="Schmutz J."/>
            <person name="Rensing S.A."/>
        </authorList>
    </citation>
    <scope>NUCLEOTIDE SEQUENCE [LARGE SCALE GENOMIC DNA]</scope>
    <source>
        <strain evidence="2 3">cv. Gransden 2004</strain>
    </source>
</reference>
<dbReference type="EMBL" id="ABEU02000019">
    <property type="status" value="NOT_ANNOTATED_CDS"/>
    <property type="molecule type" value="Genomic_DNA"/>
</dbReference>
<reference evidence="2 3" key="1">
    <citation type="journal article" date="2008" name="Science">
        <title>The Physcomitrella genome reveals evolutionary insights into the conquest of land by plants.</title>
        <authorList>
            <person name="Rensing S."/>
            <person name="Lang D."/>
            <person name="Zimmer A."/>
            <person name="Terry A."/>
            <person name="Salamov A."/>
            <person name="Shapiro H."/>
            <person name="Nishiyama T."/>
            <person name="Perroud P.-F."/>
            <person name="Lindquist E."/>
            <person name="Kamisugi Y."/>
            <person name="Tanahashi T."/>
            <person name="Sakakibara K."/>
            <person name="Fujita T."/>
            <person name="Oishi K."/>
            <person name="Shin-I T."/>
            <person name="Kuroki Y."/>
            <person name="Toyoda A."/>
            <person name="Suzuki Y."/>
            <person name="Hashimoto A."/>
            <person name="Yamaguchi K."/>
            <person name="Sugano A."/>
            <person name="Kohara Y."/>
            <person name="Fujiyama A."/>
            <person name="Anterola A."/>
            <person name="Aoki S."/>
            <person name="Ashton N."/>
            <person name="Barbazuk W.B."/>
            <person name="Barker E."/>
            <person name="Bennetzen J."/>
            <person name="Bezanilla M."/>
            <person name="Blankenship R."/>
            <person name="Cho S.H."/>
            <person name="Dutcher S."/>
            <person name="Estelle M."/>
            <person name="Fawcett J.A."/>
            <person name="Gundlach H."/>
            <person name="Hanada K."/>
            <person name="Heyl A."/>
            <person name="Hicks K.A."/>
            <person name="Hugh J."/>
            <person name="Lohr M."/>
            <person name="Mayer K."/>
            <person name="Melkozernov A."/>
            <person name="Murata T."/>
            <person name="Nelson D."/>
            <person name="Pils B."/>
            <person name="Prigge M."/>
            <person name="Reiss B."/>
            <person name="Renner T."/>
            <person name="Rombauts S."/>
            <person name="Rushton P."/>
            <person name="Sanderfoot A."/>
            <person name="Schween G."/>
            <person name="Shiu S.-H."/>
            <person name="Stueber K."/>
            <person name="Theodoulou F.L."/>
            <person name="Tu H."/>
            <person name="Van de Peer Y."/>
            <person name="Verrier P.J."/>
            <person name="Waters E."/>
            <person name="Wood A."/>
            <person name="Yang L."/>
            <person name="Cove D."/>
            <person name="Cuming A."/>
            <person name="Hasebe M."/>
            <person name="Lucas S."/>
            <person name="Mishler D.B."/>
            <person name="Reski R."/>
            <person name="Grigoriev I."/>
            <person name="Quatrano R.S."/>
            <person name="Boore J.L."/>
        </authorList>
    </citation>
    <scope>NUCLEOTIDE SEQUENCE [LARGE SCALE GENOMIC DNA]</scope>
    <source>
        <strain evidence="2 3">cv. Gransden 2004</strain>
    </source>
</reference>
<gene>
    <name evidence="2" type="primary">LOC112295786</name>
</gene>
<evidence type="ECO:0008006" key="4">
    <source>
        <dbReference type="Google" id="ProtNLM"/>
    </source>
</evidence>
<reference evidence="2" key="3">
    <citation type="submission" date="2020-12" db="UniProtKB">
        <authorList>
            <consortium name="EnsemblPlants"/>
        </authorList>
    </citation>
    <scope>IDENTIFICATION</scope>
</reference>
<organism evidence="2 3">
    <name type="scientific">Physcomitrium patens</name>
    <name type="common">Spreading-leaved earth moss</name>
    <name type="synonym">Physcomitrella patens</name>
    <dbReference type="NCBI Taxonomy" id="3218"/>
    <lineage>
        <taxon>Eukaryota</taxon>
        <taxon>Viridiplantae</taxon>
        <taxon>Streptophyta</taxon>
        <taxon>Embryophyta</taxon>
        <taxon>Bryophyta</taxon>
        <taxon>Bryophytina</taxon>
        <taxon>Bryopsida</taxon>
        <taxon>Funariidae</taxon>
        <taxon>Funariales</taxon>
        <taxon>Funariaceae</taxon>
        <taxon>Physcomitrium</taxon>
    </lineage>
</organism>
<dbReference type="Pfam" id="PF09778">
    <property type="entry name" value="Guanylate_cyc_2"/>
    <property type="match status" value="1"/>
</dbReference>
<evidence type="ECO:0000256" key="1">
    <source>
        <dbReference type="SAM" id="MobiDB-lite"/>
    </source>
</evidence>
<dbReference type="PANTHER" id="PTHR31400:SF1">
    <property type="entry name" value="PROTEIN GUCD1"/>
    <property type="match status" value="1"/>
</dbReference>
<dbReference type="Gramene" id="Pp3c19_5660V3.5">
    <property type="protein sequence ID" value="Pp3c19_5660V3.5"/>
    <property type="gene ID" value="Pp3c19_5660"/>
</dbReference>
<name>A0A7I4FA67_PHYPA</name>
<protein>
    <recommendedName>
        <fullName evidence="4">Guanylyl cyclase</fullName>
    </recommendedName>
</protein>
<dbReference type="Gene3D" id="3.90.70.10">
    <property type="entry name" value="Cysteine proteinases"/>
    <property type="match status" value="1"/>
</dbReference>
<dbReference type="FunCoup" id="A0A7I4FA67">
    <property type="interactions" value="552"/>
</dbReference>
<feature type="region of interest" description="Disordered" evidence="1">
    <location>
        <begin position="1"/>
        <end position="32"/>
    </location>
</feature>
<dbReference type="InParanoid" id="A0A7I4FA67"/>
<dbReference type="AlphaFoldDB" id="A0A7I4FA67"/>
<dbReference type="EnsemblPlants" id="Pp3c19_5660V3.5">
    <property type="protein sequence ID" value="Pp3c19_5660V3.5"/>
    <property type="gene ID" value="Pp3c19_5660"/>
</dbReference>
<dbReference type="PANTHER" id="PTHR31400">
    <property type="entry name" value="GUANYLYL CYCLASE DOMAIN CONTAINING PROTEIN 1 GUCD1"/>
    <property type="match status" value="1"/>
</dbReference>
<dbReference type="Proteomes" id="UP000006727">
    <property type="component" value="Chromosome 19"/>
</dbReference>